<keyword evidence="5 6" id="KW-0472">Membrane</keyword>
<evidence type="ECO:0000256" key="3">
    <source>
        <dbReference type="ARBA" id="ARBA00022692"/>
    </source>
</evidence>
<dbReference type="PANTHER" id="PTHR10926">
    <property type="entry name" value="CELL CYCLE CONTROL PROTEIN 50"/>
    <property type="match status" value="1"/>
</dbReference>
<evidence type="ECO:0000256" key="6">
    <source>
        <dbReference type="PIRNR" id="PIRNR015840"/>
    </source>
</evidence>
<keyword evidence="10" id="KW-1185">Reference proteome</keyword>
<comment type="similarity">
    <text evidence="2 6">Belongs to the CDC50/LEM3 family.</text>
</comment>
<feature type="transmembrane region" description="Helical" evidence="8">
    <location>
        <begin position="366"/>
        <end position="385"/>
    </location>
</feature>
<proteinExistence type="inferred from homology"/>
<protein>
    <submittedName>
        <fullName evidence="9">Uncharacterized protein</fullName>
    </submittedName>
</protein>
<dbReference type="GO" id="GO:0005886">
    <property type="term" value="C:plasma membrane"/>
    <property type="evidence" value="ECO:0007669"/>
    <property type="project" value="TreeGrafter"/>
</dbReference>
<evidence type="ECO:0000256" key="4">
    <source>
        <dbReference type="ARBA" id="ARBA00022989"/>
    </source>
</evidence>
<dbReference type="InterPro" id="IPR005045">
    <property type="entry name" value="CDC50/LEM3_fam"/>
</dbReference>
<dbReference type="Pfam" id="PF03381">
    <property type="entry name" value="CDC50"/>
    <property type="match status" value="1"/>
</dbReference>
<dbReference type="EMBL" id="CP119877">
    <property type="protein sequence ID" value="WFD33357.1"/>
    <property type="molecule type" value="Genomic_DNA"/>
</dbReference>
<evidence type="ECO:0000256" key="1">
    <source>
        <dbReference type="ARBA" id="ARBA00004141"/>
    </source>
</evidence>
<dbReference type="GO" id="GO:0005783">
    <property type="term" value="C:endoplasmic reticulum"/>
    <property type="evidence" value="ECO:0007669"/>
    <property type="project" value="TreeGrafter"/>
</dbReference>
<evidence type="ECO:0000313" key="9">
    <source>
        <dbReference type="EMBL" id="WFD33357.1"/>
    </source>
</evidence>
<keyword evidence="4 8" id="KW-1133">Transmembrane helix</keyword>
<evidence type="ECO:0000256" key="5">
    <source>
        <dbReference type="ARBA" id="ARBA00023136"/>
    </source>
</evidence>
<evidence type="ECO:0000313" key="10">
    <source>
        <dbReference type="Proteomes" id="UP001219933"/>
    </source>
</evidence>
<evidence type="ECO:0000256" key="8">
    <source>
        <dbReference type="SAM" id="Phobius"/>
    </source>
</evidence>
<dbReference type="GO" id="GO:0005794">
    <property type="term" value="C:Golgi apparatus"/>
    <property type="evidence" value="ECO:0007669"/>
    <property type="project" value="TreeGrafter"/>
</dbReference>
<dbReference type="AlphaFoldDB" id="A0AAF0J4D7"/>
<dbReference type="PANTHER" id="PTHR10926:SF0">
    <property type="entry name" value="CDC50, ISOFORM A"/>
    <property type="match status" value="1"/>
</dbReference>
<reference evidence="9" key="1">
    <citation type="submission" date="2023-03" db="EMBL/GenBank/DDBJ databases">
        <title>Mating type loci evolution in Malassezia.</title>
        <authorList>
            <person name="Coelho M.A."/>
        </authorList>
    </citation>
    <scope>NUCLEOTIDE SEQUENCE</scope>
    <source>
        <strain evidence="9">CBS 11721</strain>
    </source>
</reference>
<feature type="region of interest" description="Disordered" evidence="7">
    <location>
        <begin position="13"/>
        <end position="39"/>
    </location>
</feature>
<dbReference type="PIRSF" id="PIRSF015840">
    <property type="entry name" value="DUF284_TM_euk"/>
    <property type="match status" value="1"/>
</dbReference>
<keyword evidence="3 8" id="KW-0812">Transmembrane</keyword>
<organism evidence="9 10">
    <name type="scientific">Malassezia cuniculi</name>
    <dbReference type="NCBI Taxonomy" id="948313"/>
    <lineage>
        <taxon>Eukaryota</taxon>
        <taxon>Fungi</taxon>
        <taxon>Dikarya</taxon>
        <taxon>Basidiomycota</taxon>
        <taxon>Ustilaginomycotina</taxon>
        <taxon>Malasseziomycetes</taxon>
        <taxon>Malasseziales</taxon>
        <taxon>Malasseziaceae</taxon>
        <taxon>Malassezia</taxon>
    </lineage>
</organism>
<evidence type="ECO:0000256" key="2">
    <source>
        <dbReference type="ARBA" id="ARBA00009457"/>
    </source>
</evidence>
<feature type="transmembrane region" description="Helical" evidence="8">
    <location>
        <begin position="54"/>
        <end position="80"/>
    </location>
</feature>
<evidence type="ECO:0000256" key="7">
    <source>
        <dbReference type="SAM" id="MobiDB-lite"/>
    </source>
</evidence>
<accession>A0AAF0J4D7</accession>
<name>A0AAF0J4D7_9BASI</name>
<dbReference type="Proteomes" id="UP001219933">
    <property type="component" value="Chromosome 1"/>
</dbReference>
<sequence length="411" mass="46511">MLNALGLGKIPGLKKSNGEDGELDANGEPKKPYAMQKPPNTALRQQRLKAWQPVLTHVTVLPLLFLMGSIFAVIGGVMYWGSQQVNELRIDYTKCRELQPSDQFTQIPSSEYSYRFNNIKSKDVPAPEWRVQSIERPPTSQPSFLCTVRFSVPATLEESVFLYYHLTNYYQNHRRYLKNIEFEQLMGHNLSLKAIRDGTCKPVAIDETVNKPIYPCGLIANSVFNDTFSDLTQLSADGSANGTYVMSERNIVWKNEKKKYVTPPYPASDVVPPPFWRGGAGTEFSFNATYEDGKVFDPTQSEHFQVWMRTAAFPSFRKLFQRNDTAPLVTGRYSIEITDNYPVSMFTGTKSFIISTSSWMGGRNPVMGASNISVAALCFFAGFLLTAKQIFFPRHVGDMSYLSWNNPRKQK</sequence>
<comment type="subcellular location">
    <subcellularLocation>
        <location evidence="1">Membrane</location>
        <topology evidence="1">Multi-pass membrane protein</topology>
    </subcellularLocation>
</comment>
<dbReference type="GO" id="GO:0045332">
    <property type="term" value="P:phospholipid translocation"/>
    <property type="evidence" value="ECO:0007669"/>
    <property type="project" value="UniProtKB-UniRule"/>
</dbReference>
<gene>
    <name evidence="9" type="ORF">MCUN1_000170</name>
</gene>